<evidence type="ECO:0000313" key="4">
    <source>
        <dbReference type="EMBL" id="KAG2952616.1"/>
    </source>
</evidence>
<dbReference type="EMBL" id="RCML01000028">
    <property type="protein sequence ID" value="KAG2997273.1"/>
    <property type="molecule type" value="Genomic_DNA"/>
</dbReference>
<evidence type="ECO:0000313" key="2">
    <source>
        <dbReference type="EMBL" id="KAG2866708.1"/>
    </source>
</evidence>
<keyword evidence="8" id="KW-1185">Reference proteome</keyword>
<dbReference type="InterPro" id="IPR004875">
    <property type="entry name" value="DDE_SF_endonuclease_dom"/>
</dbReference>
<dbReference type="EMBL" id="RCMK01000035">
    <property type="protein sequence ID" value="KAG2952616.1"/>
    <property type="molecule type" value="Genomic_DNA"/>
</dbReference>
<dbReference type="EMBL" id="RCMI01000031">
    <property type="protein sequence ID" value="KAG2941052.1"/>
    <property type="molecule type" value="Genomic_DNA"/>
</dbReference>
<evidence type="ECO:0000313" key="6">
    <source>
        <dbReference type="EMBL" id="KAG3228579.1"/>
    </source>
</evidence>
<gene>
    <name evidence="7" type="ORF">PC110_g4010</name>
    <name evidence="2" type="ORF">PC113_g2607</name>
    <name evidence="3" type="ORF">PC115_g2191</name>
    <name evidence="4" type="ORF">PC117_g2637</name>
    <name evidence="5" type="ORF">PC118_g2018</name>
    <name evidence="6" type="ORF">PC129_g897</name>
</gene>
<evidence type="ECO:0000313" key="3">
    <source>
        <dbReference type="EMBL" id="KAG2941052.1"/>
    </source>
</evidence>
<dbReference type="EMBL" id="RCMV01000013">
    <property type="protein sequence ID" value="KAG3228579.1"/>
    <property type="molecule type" value="Genomic_DNA"/>
</dbReference>
<organism evidence="7 8">
    <name type="scientific">Phytophthora cactorum</name>
    <dbReference type="NCBI Taxonomy" id="29920"/>
    <lineage>
        <taxon>Eukaryota</taxon>
        <taxon>Sar</taxon>
        <taxon>Stramenopiles</taxon>
        <taxon>Oomycota</taxon>
        <taxon>Peronosporomycetes</taxon>
        <taxon>Peronosporales</taxon>
        <taxon>Peronosporaceae</taxon>
        <taxon>Phytophthora</taxon>
    </lineage>
</organism>
<dbReference type="Pfam" id="PF03184">
    <property type="entry name" value="DDE_1"/>
    <property type="match status" value="1"/>
</dbReference>
<dbReference type="OrthoDB" id="89449at2759"/>
<evidence type="ECO:0000313" key="7">
    <source>
        <dbReference type="EMBL" id="RAW39791.1"/>
    </source>
</evidence>
<name>A0A329STK4_9STRA</name>
<proteinExistence type="predicted"/>
<accession>A0A329STK4</accession>
<evidence type="ECO:0000313" key="5">
    <source>
        <dbReference type="EMBL" id="KAG2997273.1"/>
    </source>
</evidence>
<dbReference type="STRING" id="29920.A0A329STK4"/>
<protein>
    <recommendedName>
        <fullName evidence="1">DDE-1 domain-containing protein</fullName>
    </recommendedName>
</protein>
<dbReference type="Proteomes" id="UP000774804">
    <property type="component" value="Unassembled WGS sequence"/>
</dbReference>
<dbReference type="AlphaFoldDB" id="A0A329STK4"/>
<sequence>MDTAATEIERLRRLIGTYPNSNVYMDETEFYYDNVPRGSMCIHQAPALKQSKARITLVVCTNTTDSHKLSLLFIGKSKTPHWIKDKPTDVIYKSTAKAWMKTHTFQEWLLDLDKMMRGQDKPNFISTWQCFVSLSRRSCTN</sequence>
<feature type="domain" description="DDE-1" evidence="1">
    <location>
        <begin position="52"/>
        <end position="117"/>
    </location>
</feature>
<dbReference type="EMBL" id="RCMG01000036">
    <property type="protein sequence ID" value="KAG2866708.1"/>
    <property type="molecule type" value="Genomic_DNA"/>
</dbReference>
<comment type="caution">
    <text evidence="7">The sequence shown here is derived from an EMBL/GenBank/DDBJ whole genome shotgun (WGS) entry which is preliminary data.</text>
</comment>
<dbReference type="GO" id="GO:0003676">
    <property type="term" value="F:nucleic acid binding"/>
    <property type="evidence" value="ECO:0007669"/>
    <property type="project" value="InterPro"/>
</dbReference>
<dbReference type="EMBL" id="MJFZ01000059">
    <property type="protein sequence ID" value="RAW39791.1"/>
    <property type="molecule type" value="Genomic_DNA"/>
</dbReference>
<evidence type="ECO:0000313" key="8">
    <source>
        <dbReference type="Proteomes" id="UP000251314"/>
    </source>
</evidence>
<dbReference type="Proteomes" id="UP000736787">
    <property type="component" value="Unassembled WGS sequence"/>
</dbReference>
<dbReference type="Proteomes" id="UP000251314">
    <property type="component" value="Unassembled WGS sequence"/>
</dbReference>
<dbReference type="Proteomes" id="UP000697107">
    <property type="component" value="Unassembled WGS sequence"/>
</dbReference>
<reference evidence="2" key="2">
    <citation type="submission" date="2018-10" db="EMBL/GenBank/DDBJ databases">
        <title>Effector identification in a new, highly contiguous assembly of the strawberry crown rot pathogen Phytophthora cactorum.</title>
        <authorList>
            <person name="Armitage A.D."/>
            <person name="Nellist C.F."/>
            <person name="Bates H."/>
            <person name="Vickerstaff R.J."/>
            <person name="Harrison R.J."/>
        </authorList>
    </citation>
    <scope>NUCLEOTIDE SEQUENCE</scope>
    <source>
        <strain evidence="2">15-7</strain>
        <strain evidence="3">4032</strain>
        <strain evidence="4">4040</strain>
        <strain evidence="5">P415</strain>
        <strain evidence="6">P421</strain>
    </source>
</reference>
<dbReference type="Proteomes" id="UP000735874">
    <property type="component" value="Unassembled WGS sequence"/>
</dbReference>
<reference evidence="7 8" key="1">
    <citation type="submission" date="2018-01" db="EMBL/GenBank/DDBJ databases">
        <title>Draft genome of the strawberry crown rot pathogen Phytophthora cactorum.</title>
        <authorList>
            <person name="Armitage A.D."/>
            <person name="Lysoe E."/>
            <person name="Nellist C.F."/>
            <person name="Harrison R.J."/>
            <person name="Brurberg M.B."/>
        </authorList>
    </citation>
    <scope>NUCLEOTIDE SEQUENCE [LARGE SCALE GENOMIC DNA]</scope>
    <source>
        <strain evidence="7 8">10300</strain>
    </source>
</reference>
<dbReference type="Proteomes" id="UP000760860">
    <property type="component" value="Unassembled WGS sequence"/>
</dbReference>
<evidence type="ECO:0000259" key="1">
    <source>
        <dbReference type="Pfam" id="PF03184"/>
    </source>
</evidence>
<dbReference type="VEuPathDB" id="FungiDB:PC110_g4010"/>